<organism evidence="3 4">
    <name type="scientific">Simplicispira metamorpha</name>
    <dbReference type="NCBI Taxonomy" id="80881"/>
    <lineage>
        <taxon>Bacteria</taxon>
        <taxon>Pseudomonadati</taxon>
        <taxon>Pseudomonadota</taxon>
        <taxon>Betaproteobacteria</taxon>
        <taxon>Burkholderiales</taxon>
        <taxon>Comamonadaceae</taxon>
        <taxon>Simplicispira</taxon>
    </lineage>
</organism>
<dbReference type="InterPro" id="IPR025507">
    <property type="entry name" value="DUF4394"/>
</dbReference>
<feature type="chain" id="PRO_5020758703" evidence="1">
    <location>
        <begin position="28"/>
        <end position="297"/>
    </location>
</feature>
<evidence type="ECO:0000259" key="2">
    <source>
        <dbReference type="Pfam" id="PF14339"/>
    </source>
</evidence>
<proteinExistence type="predicted"/>
<keyword evidence="4" id="KW-1185">Reference proteome</keyword>
<dbReference type="Pfam" id="PF14339">
    <property type="entry name" value="DUF4394"/>
    <property type="match status" value="1"/>
</dbReference>
<gene>
    <name evidence="3" type="ORF">EV674_11833</name>
</gene>
<evidence type="ECO:0000313" key="3">
    <source>
        <dbReference type="EMBL" id="TCP16418.1"/>
    </source>
</evidence>
<keyword evidence="1" id="KW-0732">Signal</keyword>
<evidence type="ECO:0000313" key="4">
    <source>
        <dbReference type="Proteomes" id="UP000295182"/>
    </source>
</evidence>
<dbReference type="Proteomes" id="UP000295182">
    <property type="component" value="Unassembled WGS sequence"/>
</dbReference>
<reference evidence="3 4" key="1">
    <citation type="submission" date="2019-03" db="EMBL/GenBank/DDBJ databases">
        <title>Genomic Encyclopedia of Type Strains, Phase IV (KMG-IV): sequencing the most valuable type-strain genomes for metagenomic binning, comparative biology and taxonomic classification.</title>
        <authorList>
            <person name="Goeker M."/>
        </authorList>
    </citation>
    <scope>NUCLEOTIDE SEQUENCE [LARGE SCALE GENOMIC DNA]</scope>
    <source>
        <strain evidence="3 4">DSM 1837</strain>
    </source>
</reference>
<name>A0A4R2N6H5_9BURK</name>
<sequence length="297" mass="30455">MTWMFVPVRHRFSLAVLPALLAGCASLTTPPAPVRTEVVLAVTASMELLTFNAGQPAHILQRTPITGLPAGDALVGIDYRVARGVLYALSQAGRLYTLDARSGALQPVGAGASLALPQGAFGMDFNPTVDRIRVVGPGGLNLRLHPDTGAQVDGDAAQSGVQPDGALHYAADDAHAGQRPDIVAAAYTYNTRNEQLTTNYAIDRRQGTLVMQGSLEGAVPVVSPNTGALRTVGALGLGPLADAAFDISDVSNTALAALRTGGYAPTRLYQIDLASGRATALGTVGDGAALLGIAIAP</sequence>
<dbReference type="AlphaFoldDB" id="A0A4R2N6H5"/>
<accession>A0A4R2N6H5</accession>
<dbReference type="SUPFAM" id="SSF63825">
    <property type="entry name" value="YWTD domain"/>
    <property type="match status" value="1"/>
</dbReference>
<evidence type="ECO:0000256" key="1">
    <source>
        <dbReference type="SAM" id="SignalP"/>
    </source>
</evidence>
<dbReference type="RefSeq" id="WP_241524942.1">
    <property type="nucleotide sequence ID" value="NZ_QXNC01000016.1"/>
</dbReference>
<feature type="signal peptide" evidence="1">
    <location>
        <begin position="1"/>
        <end position="27"/>
    </location>
</feature>
<protein>
    <submittedName>
        <fullName evidence="3">Uncharacterized protein DUF4394</fullName>
    </submittedName>
</protein>
<dbReference type="EMBL" id="SLXH01000018">
    <property type="protein sequence ID" value="TCP16418.1"/>
    <property type="molecule type" value="Genomic_DNA"/>
</dbReference>
<feature type="domain" description="DUF4394" evidence="2">
    <location>
        <begin position="48"/>
        <end position="294"/>
    </location>
</feature>
<comment type="caution">
    <text evidence="3">The sequence shown here is derived from an EMBL/GenBank/DDBJ whole genome shotgun (WGS) entry which is preliminary data.</text>
</comment>